<gene>
    <name evidence="2" type="ORF">EAF64_09685</name>
</gene>
<dbReference type="PANTHER" id="PTHR34512">
    <property type="entry name" value="CELL SURFACE PROTEIN"/>
    <property type="match status" value="1"/>
</dbReference>
<name>A0A498L4G3_9EURY</name>
<dbReference type="Proteomes" id="UP000289691">
    <property type="component" value="Unassembled WGS sequence"/>
</dbReference>
<dbReference type="EMBL" id="RDFA01000003">
    <property type="protein sequence ID" value="RXK49182.1"/>
    <property type="molecule type" value="Genomic_DNA"/>
</dbReference>
<dbReference type="PROSITE" id="PS51318">
    <property type="entry name" value="TAT"/>
    <property type="match status" value="1"/>
</dbReference>
<evidence type="ECO:0000313" key="3">
    <source>
        <dbReference type="Proteomes" id="UP000289691"/>
    </source>
</evidence>
<organism evidence="2 3">
    <name type="scientific">Halorientalis pallida</name>
    <dbReference type="NCBI Taxonomy" id="2479928"/>
    <lineage>
        <taxon>Archaea</taxon>
        <taxon>Methanobacteriati</taxon>
        <taxon>Methanobacteriota</taxon>
        <taxon>Stenosarchaea group</taxon>
        <taxon>Halobacteria</taxon>
        <taxon>Halobacteriales</taxon>
        <taxon>Haloarculaceae</taxon>
        <taxon>Halorientalis</taxon>
    </lineage>
</organism>
<protein>
    <recommendedName>
        <fullName evidence="1">Pyrrolo-quinoline quinone repeat domain-containing protein</fullName>
    </recommendedName>
</protein>
<dbReference type="InterPro" id="IPR018391">
    <property type="entry name" value="PQQ_b-propeller_rpt"/>
</dbReference>
<dbReference type="InterPro" id="IPR002372">
    <property type="entry name" value="PQQ_rpt_dom"/>
</dbReference>
<sequence length="417" mass="43732">MTRRPPLSRRALLSGIGALGFGAGALVATGADGSDGPDWPMYRHDPAGTAHAPDATVPREKPVERWRHEFEEMGFSTPAPILSDGRVFVARKSLVAFDAETGDRLFLIESETGSREFLSTPTVASARAYVAPSLVTASESGLRAVGIDGGPDLPVGNDDALSQRWSTGQQPDEPILESMGFGDGWQSPPVATAGTVFTVDDGVAAVDTSSGSVQWRTPVDTLEARPAVADGRLFTVTYDGTLTEYAVDDGAEQWTASTPAVRHELQPTVANGALYVAHETGVTAFEVDGGDERWTSGQPEGEYGRYVTPPSVTPDAVYAAGSGLLGDESDGLVALDAETGEHLWDAPLGGISEANDGPAVAGDVVVQPDNHDLRAFDAASGEELWRLEREAQVSQPAIGREGFYLADGFSLSAFGGA</sequence>
<dbReference type="InterPro" id="IPR006311">
    <property type="entry name" value="TAT_signal"/>
</dbReference>
<dbReference type="Gene3D" id="2.40.128.630">
    <property type="match status" value="2"/>
</dbReference>
<dbReference type="Gene3D" id="2.140.10.10">
    <property type="entry name" value="Quinoprotein alcohol dehydrogenase-like superfamily"/>
    <property type="match status" value="1"/>
</dbReference>
<dbReference type="PANTHER" id="PTHR34512:SF30">
    <property type="entry name" value="OUTER MEMBRANE PROTEIN ASSEMBLY FACTOR BAMB"/>
    <property type="match status" value="1"/>
</dbReference>
<feature type="domain" description="Pyrrolo-quinoline quinone repeat" evidence="1">
    <location>
        <begin position="64"/>
        <end position="132"/>
    </location>
</feature>
<dbReference type="Pfam" id="PF13360">
    <property type="entry name" value="PQQ_2"/>
    <property type="match status" value="2"/>
</dbReference>
<dbReference type="RefSeq" id="WP_129068778.1">
    <property type="nucleotide sequence ID" value="NZ_RDFA01000003.1"/>
</dbReference>
<reference evidence="2 3" key="1">
    <citation type="submission" date="2019-01" db="EMBL/GenBank/DDBJ databases">
        <title>Halorientalis sp. F13-25 a new haloarchaeum isolated from hypersaline water.</title>
        <authorList>
            <person name="Ana D.-V."/>
            <person name="Cristina S.-P."/>
            <person name="Antonio V."/>
        </authorList>
    </citation>
    <scope>NUCLEOTIDE SEQUENCE [LARGE SCALE GENOMIC DNA]</scope>
    <source>
        <strain evidence="2 3">F13-25</strain>
    </source>
</reference>
<accession>A0A498L4G3</accession>
<evidence type="ECO:0000313" key="2">
    <source>
        <dbReference type="EMBL" id="RXK49182.1"/>
    </source>
</evidence>
<proteinExistence type="predicted"/>
<comment type="caution">
    <text evidence="2">The sequence shown here is derived from an EMBL/GenBank/DDBJ whole genome shotgun (WGS) entry which is preliminary data.</text>
</comment>
<keyword evidence="3" id="KW-1185">Reference proteome</keyword>
<evidence type="ECO:0000259" key="1">
    <source>
        <dbReference type="Pfam" id="PF13360"/>
    </source>
</evidence>
<dbReference type="SMART" id="SM00564">
    <property type="entry name" value="PQQ"/>
    <property type="match status" value="6"/>
</dbReference>
<dbReference type="SUPFAM" id="SSF50998">
    <property type="entry name" value="Quinoprotein alcohol dehydrogenase-like"/>
    <property type="match status" value="2"/>
</dbReference>
<dbReference type="AlphaFoldDB" id="A0A498L4G3"/>
<dbReference type="OrthoDB" id="145878at2157"/>
<feature type="domain" description="Pyrrolo-quinoline quinone repeat" evidence="1">
    <location>
        <begin position="184"/>
        <end position="321"/>
    </location>
</feature>
<dbReference type="InterPro" id="IPR011047">
    <property type="entry name" value="Quinoprotein_ADH-like_sf"/>
</dbReference>